<dbReference type="PROSITE" id="PS51257">
    <property type="entry name" value="PROKAR_LIPOPROTEIN"/>
    <property type="match status" value="1"/>
</dbReference>
<protein>
    <recommendedName>
        <fullName evidence="6">UDP-glucose 4-epimerase</fullName>
        <ecNumber evidence="5">5.1.3.2</ecNumber>
    </recommendedName>
    <alternativeName>
        <fullName evidence="11">Galactowaldenase</fullName>
    </alternativeName>
    <alternativeName>
        <fullName evidence="10">UDP-galactose 4-epimerase</fullName>
    </alternativeName>
</protein>
<evidence type="ECO:0000259" key="12">
    <source>
        <dbReference type="Pfam" id="PF01370"/>
    </source>
</evidence>
<name>A0A2Z5T1X8_STRLA</name>
<feature type="domain" description="NAD-dependent epimerase/dehydratase" evidence="12">
    <location>
        <begin position="3"/>
        <end position="245"/>
    </location>
</feature>
<evidence type="ECO:0000256" key="8">
    <source>
        <dbReference type="ARBA" id="ARBA00023144"/>
    </source>
</evidence>
<evidence type="ECO:0000256" key="5">
    <source>
        <dbReference type="ARBA" id="ARBA00013189"/>
    </source>
</evidence>
<evidence type="ECO:0000256" key="6">
    <source>
        <dbReference type="ARBA" id="ARBA00018569"/>
    </source>
</evidence>
<dbReference type="Pfam" id="PF01370">
    <property type="entry name" value="Epimerase"/>
    <property type="match status" value="1"/>
</dbReference>
<dbReference type="GO" id="GO:0005829">
    <property type="term" value="C:cytosol"/>
    <property type="evidence" value="ECO:0007669"/>
    <property type="project" value="TreeGrafter"/>
</dbReference>
<evidence type="ECO:0000256" key="11">
    <source>
        <dbReference type="ARBA" id="ARBA00033067"/>
    </source>
</evidence>
<comment type="catalytic activity">
    <reaction evidence="1">
        <text>UDP-alpha-D-glucose = UDP-alpha-D-galactose</text>
        <dbReference type="Rhea" id="RHEA:22168"/>
        <dbReference type="ChEBI" id="CHEBI:58885"/>
        <dbReference type="ChEBI" id="CHEBI:66914"/>
        <dbReference type="EC" id="5.1.3.2"/>
    </reaction>
</comment>
<dbReference type="GO" id="GO:0003978">
    <property type="term" value="F:UDP-glucose 4-epimerase activity"/>
    <property type="evidence" value="ECO:0007669"/>
    <property type="project" value="UniProtKB-EC"/>
</dbReference>
<dbReference type="EMBL" id="LC330869">
    <property type="protein sequence ID" value="BBA84080.1"/>
    <property type="molecule type" value="Genomic_DNA"/>
</dbReference>
<dbReference type="Gene3D" id="3.40.50.720">
    <property type="entry name" value="NAD(P)-binding Rossmann-like Domain"/>
    <property type="match status" value="1"/>
</dbReference>
<evidence type="ECO:0000313" key="13">
    <source>
        <dbReference type="EMBL" id="BBA84080.1"/>
    </source>
</evidence>
<dbReference type="GO" id="GO:0006012">
    <property type="term" value="P:galactose metabolic process"/>
    <property type="evidence" value="ECO:0007669"/>
    <property type="project" value="UniProtKB-UniPathway"/>
</dbReference>
<keyword evidence="7" id="KW-0520">NAD</keyword>
<keyword evidence="8" id="KW-0119">Carbohydrate metabolism</keyword>
<evidence type="ECO:0000256" key="2">
    <source>
        <dbReference type="ARBA" id="ARBA00001911"/>
    </source>
</evidence>
<keyword evidence="9" id="KW-0413">Isomerase</keyword>
<dbReference type="InterPro" id="IPR005886">
    <property type="entry name" value="UDP_G4E"/>
</dbReference>
<evidence type="ECO:0000256" key="10">
    <source>
        <dbReference type="ARBA" id="ARBA00031367"/>
    </source>
</evidence>
<evidence type="ECO:0000256" key="3">
    <source>
        <dbReference type="ARBA" id="ARBA00004947"/>
    </source>
</evidence>
<reference evidence="13" key="1">
    <citation type="submission" date="2017-10" db="EMBL/GenBank/DDBJ databases">
        <title>Discovery of a new diol-containing polyketide by heterologous expression of a silent biosynthetic gene cluster from Streptomyces lavendulae FRI-5.</title>
        <authorList>
            <person name="Pait I.G.U."/>
            <person name="Kitani S."/>
            <person name="Roslan F.W."/>
            <person name="Ulanova D."/>
            <person name="Arai M."/>
            <person name="Ikeda H."/>
            <person name="Nihira T."/>
        </authorList>
    </citation>
    <scope>NUCLEOTIDE SEQUENCE</scope>
    <source>
        <strain evidence="13">FRI-5</strain>
    </source>
</reference>
<dbReference type="InterPro" id="IPR001509">
    <property type="entry name" value="Epimerase_deHydtase"/>
</dbReference>
<evidence type="ECO:0000256" key="1">
    <source>
        <dbReference type="ARBA" id="ARBA00000083"/>
    </source>
</evidence>
<organism evidence="13">
    <name type="scientific">Streptomyces lavendulae</name>
    <dbReference type="NCBI Taxonomy" id="1914"/>
    <lineage>
        <taxon>Bacteria</taxon>
        <taxon>Bacillati</taxon>
        <taxon>Actinomycetota</taxon>
        <taxon>Actinomycetes</taxon>
        <taxon>Kitasatosporales</taxon>
        <taxon>Streptomycetaceae</taxon>
        <taxon>Streptomyces</taxon>
    </lineage>
</organism>
<evidence type="ECO:0000256" key="4">
    <source>
        <dbReference type="ARBA" id="ARBA00007637"/>
    </source>
</evidence>
<dbReference type="SUPFAM" id="SSF51735">
    <property type="entry name" value="NAD(P)-binding Rossmann-fold domains"/>
    <property type="match status" value="1"/>
</dbReference>
<dbReference type="PANTHER" id="PTHR43725">
    <property type="entry name" value="UDP-GLUCOSE 4-EPIMERASE"/>
    <property type="match status" value="1"/>
</dbReference>
<keyword evidence="8" id="KW-0299">Galactose metabolism</keyword>
<evidence type="ECO:0000256" key="9">
    <source>
        <dbReference type="ARBA" id="ARBA00023235"/>
    </source>
</evidence>
<sequence>MKVLIAGGAGFIGSTIASACTDHGMTPVILDNLATGRREFTDGRIFYEGDISDGDLIDRIFTEHPDIRTAVDCAALIVVPDSVSNPLGYYRENVAKGIRFLEHLVRNDCRNLLFSSSASIYRADPSDFSVDEESALEPLSPYARTKATFETILRDVAAAGTLNVISLRYFNPIGADPQLRTGLQIRTPTHALGKMIDVHHAGEPFTITGTDYPTHDGTGIRDYVHVWDLAAAHVRAVERFEAVTRTTPYRVINLGTGRGTTVRELVTAFEAVTGSPLAAVETDRRPGDTAGAYARVDLARELLGWKAEHSVEDGIRDSLRWYAKRDSVIGPQE</sequence>
<comment type="similarity">
    <text evidence="4">Belongs to the NAD(P)-dependent epimerase/dehydratase family.</text>
</comment>
<dbReference type="PANTHER" id="PTHR43725:SF47">
    <property type="entry name" value="UDP-GLUCOSE 4-EPIMERASE"/>
    <property type="match status" value="1"/>
</dbReference>
<dbReference type="InterPro" id="IPR036291">
    <property type="entry name" value="NAD(P)-bd_dom_sf"/>
</dbReference>
<dbReference type="UniPathway" id="UPA00214"/>
<comment type="pathway">
    <text evidence="3">Carbohydrate metabolism; galactose metabolism.</text>
</comment>
<dbReference type="AlphaFoldDB" id="A0A2Z5T1X8"/>
<dbReference type="NCBIfam" id="TIGR01179">
    <property type="entry name" value="galE"/>
    <property type="match status" value="1"/>
</dbReference>
<comment type="cofactor">
    <cofactor evidence="2">
        <name>NAD(+)</name>
        <dbReference type="ChEBI" id="CHEBI:57540"/>
    </cofactor>
</comment>
<evidence type="ECO:0000256" key="7">
    <source>
        <dbReference type="ARBA" id="ARBA00023027"/>
    </source>
</evidence>
<dbReference type="Gene3D" id="3.90.25.10">
    <property type="entry name" value="UDP-galactose 4-epimerase, domain 1"/>
    <property type="match status" value="1"/>
</dbReference>
<proteinExistence type="inferred from homology"/>
<accession>A0A2Z5T1X8</accession>
<dbReference type="EC" id="5.1.3.2" evidence="5"/>